<dbReference type="EMBL" id="UGYO01000001">
    <property type="protein sequence ID" value="SUI75526.1"/>
    <property type="molecule type" value="Genomic_DNA"/>
</dbReference>
<gene>
    <name evidence="1" type="ORF">NCTC10738_02361</name>
</gene>
<reference evidence="1 2" key="1">
    <citation type="submission" date="2018-06" db="EMBL/GenBank/DDBJ databases">
        <authorList>
            <consortium name="Pathogen Informatics"/>
            <person name="Doyle S."/>
        </authorList>
    </citation>
    <scope>NUCLEOTIDE SEQUENCE [LARGE SCALE GENOMIC DNA]</scope>
    <source>
        <strain evidence="1 2">NCTC10738</strain>
    </source>
</reference>
<organism evidence="1 2">
    <name type="scientific">Shewanella algae</name>
    <dbReference type="NCBI Taxonomy" id="38313"/>
    <lineage>
        <taxon>Bacteria</taxon>
        <taxon>Pseudomonadati</taxon>
        <taxon>Pseudomonadota</taxon>
        <taxon>Gammaproteobacteria</taxon>
        <taxon>Alteromonadales</taxon>
        <taxon>Shewanellaceae</taxon>
        <taxon>Shewanella</taxon>
    </lineage>
</organism>
<accession>A0A380A6V9</accession>
<name>A0A380A6V9_9GAMM</name>
<keyword evidence="2" id="KW-1185">Reference proteome</keyword>
<dbReference type="RefSeq" id="WP_107005128.1">
    <property type="nucleotide sequence ID" value="NZ_AP024609.1"/>
</dbReference>
<evidence type="ECO:0008006" key="3">
    <source>
        <dbReference type="Google" id="ProtNLM"/>
    </source>
</evidence>
<dbReference type="Proteomes" id="UP000254069">
    <property type="component" value="Unassembled WGS sequence"/>
</dbReference>
<sequence length="134" mass="14850">MGFSLGVNRFSLKDRALVSLIISLLVILLCFGQQLSLFGSCPLKAQHQLTQFGVDTAPTHANDAGKAQLNEEPCHLSSHMLNLQPVVLQLGLTALLLFLLLLNWLGSTRPFSVYLSHPIVSKRRRHSVLCVYLE</sequence>
<evidence type="ECO:0000313" key="1">
    <source>
        <dbReference type="EMBL" id="SUI75526.1"/>
    </source>
</evidence>
<accession>A0A3G4UTV6</accession>
<evidence type="ECO:0000313" key="2">
    <source>
        <dbReference type="Proteomes" id="UP000254069"/>
    </source>
</evidence>
<protein>
    <recommendedName>
        <fullName evidence="3">DUF2946 domain-containing protein</fullName>
    </recommendedName>
</protein>
<dbReference type="AlphaFoldDB" id="A0A380A6V9"/>
<proteinExistence type="predicted"/>